<accession>A0A6P7ZIJ5</accession>
<feature type="region of interest" description="Disordered" evidence="8">
    <location>
        <begin position="666"/>
        <end position="690"/>
    </location>
</feature>
<keyword evidence="10" id="KW-1185">Reference proteome</keyword>
<dbReference type="KEGG" id="muo:115481001"/>
<comment type="similarity">
    <text evidence="2">Belongs to the HHIP family.</text>
</comment>
<dbReference type="PRINTS" id="PR00258">
    <property type="entry name" value="SPERACTRCPTR"/>
</dbReference>
<dbReference type="Pfam" id="PF07995">
    <property type="entry name" value="GSDH"/>
    <property type="match status" value="1"/>
</dbReference>
<dbReference type="InterPro" id="IPR011042">
    <property type="entry name" value="6-blade_b-propeller_TolB-like"/>
</dbReference>
<evidence type="ECO:0000256" key="1">
    <source>
        <dbReference type="ARBA" id="ARBA00004613"/>
    </source>
</evidence>
<dbReference type="Pfam" id="PF03024">
    <property type="entry name" value="Folate_rec"/>
    <property type="match status" value="1"/>
</dbReference>
<evidence type="ECO:0000256" key="3">
    <source>
        <dbReference type="ARBA" id="ARBA00022525"/>
    </source>
</evidence>
<evidence type="ECO:0000256" key="2">
    <source>
        <dbReference type="ARBA" id="ARBA00010658"/>
    </source>
</evidence>
<evidence type="ECO:0000259" key="9">
    <source>
        <dbReference type="PROSITE" id="PS50287"/>
    </source>
</evidence>
<dbReference type="InterPro" id="IPR018143">
    <property type="entry name" value="Folate_rcpt-like"/>
</dbReference>
<dbReference type="InterPro" id="IPR036772">
    <property type="entry name" value="SRCR-like_dom_sf"/>
</dbReference>
<feature type="compositionally biased region" description="Polar residues" evidence="8">
    <location>
        <begin position="865"/>
        <end position="879"/>
    </location>
</feature>
<comment type="caution">
    <text evidence="7">Lacks conserved residue(s) required for the propagation of feature annotation.</text>
</comment>
<dbReference type="AlphaFoldDB" id="A0A6P7ZIJ5"/>
<dbReference type="PANTHER" id="PTHR19328:SF58">
    <property type="entry name" value="HHIP-LIKE PROTEIN 1"/>
    <property type="match status" value="1"/>
</dbReference>
<comment type="subcellular location">
    <subcellularLocation>
        <location evidence="1">Secreted</location>
    </subcellularLocation>
</comment>
<name>A0A6P7ZIJ5_9AMPH</name>
<dbReference type="SUPFAM" id="SSF56487">
    <property type="entry name" value="SRCR-like"/>
    <property type="match status" value="1"/>
</dbReference>
<sequence>MEQTDRGRKEGGREDEITATLNVDHIIHKETCPREREAKKLCAGKKPPSSLPAMRCSTLTAPLLYLLTVSVWQGSAHPQCLDYKPPFQPLQPLVFCSAYSSFGCCDSHQDALIANRFGYIMDFLDHSGILSCGKYIQDILCQECSPYAAHLYDAEDANTPQRQLPGLCSNYCTEFWLHCRSTLSLLIEEEEIMELETNRDTFCHFLELGDPSYCFPNVLVNAELNTKLGEVQEDSEGCLQLCLQEVANGLRNPVAMAHANDGSHRFFIAEQVGYIWVYLPNGSRVDKPFLNVSKAVLASPWAGDERGFLGFAFHPQFKENGKLYVYYSIFMKKEERIRISEFRLSVDNPNMIDHTSERVLLEVTEPASNHNGGQLLFNHDGYLYIFTGDGGRAGDPFGEFGNAQNKSSLLGKVLRIDVDGNDKGPPYRIPLDNPFVLDPQARPEVYAYGLRNPWRCSVDRGDPTSGAGRGRILCGDVGQNKYEEVDVIAKGANFGWRAKEGFSCYDKRLCDNSSLDDILPIFAYSHKLGKSVTGGYIYRGCQMPNLQGLYIFGDFMSGRLMSLKEDKDSGDWHYTEICMGQDQTCNFPKLINSYYPYIISFAEDEAGEMYILSTRNPSAAIPAGVMYKIVDPSKRAPPGMCSITPSFVPVKGKLVDFYPQQKFVPKSKTTTIPPSSATPGISPSSLPGNSTPSYLSPVTHKLYATSRTEIPLLGVNPLTATPAEPTGTSKQWVTQEPTVTYTFPKERSKLVLTTPPITGVETTRQWVTQEPKISHTVHWDKRNVSPTSTLSVAVVTTNVWVTQWPKGTHPIPQEGEMSLSLATPALKHKNASSDWYQELVNLLESNVNAGEKAYIPLAPHHVTTQPPRETQQLNHQATTKPRIGGGKGKTQRRIRIKYGRRRRLKPGIVRLVNGANLTDRGRVEIHINGEWGTVCNDHFDSRAALVVCRQRGYASVLKVAKKAEFGEGVGLRILLDDVKCKGSEGTLLECQRSMIGRHDCTHQEDVGVVCGHEED</sequence>
<dbReference type="GO" id="GO:0016020">
    <property type="term" value="C:membrane"/>
    <property type="evidence" value="ECO:0007669"/>
    <property type="project" value="InterPro"/>
</dbReference>
<reference evidence="10" key="1">
    <citation type="submission" date="2024-06" db="UniProtKB">
        <authorList>
            <consortium name="RefSeq"/>
        </authorList>
    </citation>
    <scope>NUCLEOTIDE SEQUENCE [LARGE SCALE GENOMIC DNA]</scope>
</reference>
<keyword evidence="4" id="KW-0732">Signal</keyword>
<dbReference type="SUPFAM" id="SSF50952">
    <property type="entry name" value="Soluble quinoprotein glucose dehydrogenase"/>
    <property type="match status" value="1"/>
</dbReference>
<dbReference type="Proteomes" id="UP000515156">
    <property type="component" value="Chromosome 11"/>
</dbReference>
<protein>
    <submittedName>
        <fullName evidence="11">HHIP-like protein 1</fullName>
    </submittedName>
</protein>
<keyword evidence="5 7" id="KW-1015">Disulfide bond</keyword>
<evidence type="ECO:0000313" key="10">
    <source>
        <dbReference type="Proteomes" id="UP000515156"/>
    </source>
</evidence>
<dbReference type="InterPro" id="IPR011041">
    <property type="entry name" value="Quinoprot_gluc/sorb_DH_b-prop"/>
</dbReference>
<evidence type="ECO:0000256" key="7">
    <source>
        <dbReference type="PROSITE-ProRule" id="PRU00196"/>
    </source>
</evidence>
<dbReference type="FunFam" id="3.10.250.10:FF:000001">
    <property type="entry name" value="Lysyl oxidase 4 isoform X1"/>
    <property type="match status" value="1"/>
</dbReference>
<proteinExistence type="inferred from homology"/>
<dbReference type="InterPro" id="IPR012938">
    <property type="entry name" value="Glc/Sorbosone_DH"/>
</dbReference>
<dbReference type="PANTHER" id="PTHR19328">
    <property type="entry name" value="HEDGEHOG-INTERACTING PROTEIN"/>
    <property type="match status" value="1"/>
</dbReference>
<gene>
    <name evidence="11" type="primary">LOC115481001</name>
</gene>
<dbReference type="OrthoDB" id="10266706at2759"/>
<organism evidence="10 11">
    <name type="scientific">Microcaecilia unicolor</name>
    <dbReference type="NCBI Taxonomy" id="1415580"/>
    <lineage>
        <taxon>Eukaryota</taxon>
        <taxon>Metazoa</taxon>
        <taxon>Chordata</taxon>
        <taxon>Craniata</taxon>
        <taxon>Vertebrata</taxon>
        <taxon>Euteleostomi</taxon>
        <taxon>Amphibia</taxon>
        <taxon>Gymnophiona</taxon>
        <taxon>Siphonopidae</taxon>
        <taxon>Microcaecilia</taxon>
    </lineage>
</organism>
<evidence type="ECO:0000313" key="11">
    <source>
        <dbReference type="RefSeq" id="XP_030075846.1"/>
    </source>
</evidence>
<dbReference type="PROSITE" id="PS50287">
    <property type="entry name" value="SRCR_2"/>
    <property type="match status" value="1"/>
</dbReference>
<evidence type="ECO:0000256" key="8">
    <source>
        <dbReference type="SAM" id="MobiDB-lite"/>
    </source>
</evidence>
<evidence type="ECO:0000256" key="6">
    <source>
        <dbReference type="ARBA" id="ARBA00023180"/>
    </source>
</evidence>
<dbReference type="SMART" id="SM00202">
    <property type="entry name" value="SR"/>
    <property type="match status" value="1"/>
</dbReference>
<dbReference type="InterPro" id="IPR001190">
    <property type="entry name" value="SRCR"/>
</dbReference>
<evidence type="ECO:0000256" key="4">
    <source>
        <dbReference type="ARBA" id="ARBA00022729"/>
    </source>
</evidence>
<dbReference type="GO" id="GO:0005576">
    <property type="term" value="C:extracellular region"/>
    <property type="evidence" value="ECO:0007669"/>
    <property type="project" value="UniProtKB-SubCell"/>
</dbReference>
<keyword evidence="3" id="KW-0964">Secreted</keyword>
<feature type="domain" description="SRCR" evidence="9">
    <location>
        <begin position="909"/>
        <end position="1011"/>
    </location>
</feature>
<evidence type="ECO:0000256" key="5">
    <source>
        <dbReference type="ARBA" id="ARBA00023157"/>
    </source>
</evidence>
<feature type="disulfide bond" evidence="7">
    <location>
        <begin position="980"/>
        <end position="990"/>
    </location>
</feature>
<keyword evidence="6" id="KW-0325">Glycoprotein</keyword>
<feature type="region of interest" description="Disordered" evidence="8">
    <location>
        <begin position="865"/>
        <end position="892"/>
    </location>
</feature>
<dbReference type="Pfam" id="PF00530">
    <property type="entry name" value="SRCR"/>
    <property type="match status" value="1"/>
</dbReference>
<dbReference type="RefSeq" id="XP_030075846.1">
    <property type="nucleotide sequence ID" value="XM_030219986.1"/>
</dbReference>
<feature type="compositionally biased region" description="Polar residues" evidence="8">
    <location>
        <begin position="667"/>
        <end position="690"/>
    </location>
</feature>
<dbReference type="Gene3D" id="3.10.250.10">
    <property type="entry name" value="SRCR-like domain"/>
    <property type="match status" value="1"/>
</dbReference>
<dbReference type="InParanoid" id="A0A6P7ZIJ5"/>
<dbReference type="Gene3D" id="2.120.10.30">
    <property type="entry name" value="TolB, C-terminal domain"/>
    <property type="match status" value="1"/>
</dbReference>
<dbReference type="GeneID" id="115481001"/>
<reference evidence="11" key="2">
    <citation type="submission" date="2025-08" db="UniProtKB">
        <authorList>
            <consortium name="RefSeq"/>
        </authorList>
    </citation>
    <scope>IDENTIFICATION</scope>
</reference>